<accession>A0A3L6TRY4</accession>
<sequence length="265" mass="29278">MSSLSYSPRSRTQHTTTRFLFCRLPPEAVCSTGRRDAAPTGPGLHPAAGCAAFWAQMPLWSAVIPRRCRRSAPSPRLPRLPGPRRGSSPQGCRRLRLHLDRLLRLRCGYLRWPNRLHRGPNPIRFPPSSSLSHPGGGGTSSPHRLRQSQRDPKLWPISTPAAAGSSYSRSTWGSTSTSPSSSSVAPRLVVVLDGSRSVPARPKLRPVPKLRQPQATPGQAAEGRREPVSAFLCEEGPKQDGRTSYPEFELMMKCGSYWRNGSRRY</sequence>
<feature type="compositionally biased region" description="Low complexity" evidence="1">
    <location>
        <begin position="82"/>
        <end position="92"/>
    </location>
</feature>
<keyword evidence="3" id="KW-1185">Reference proteome</keyword>
<reference evidence="3" key="1">
    <citation type="journal article" date="2019" name="Nat. Commun.">
        <title>The genome of broomcorn millet.</title>
        <authorList>
            <person name="Zou C."/>
            <person name="Miki D."/>
            <person name="Li D."/>
            <person name="Tang Q."/>
            <person name="Xiao L."/>
            <person name="Rajput S."/>
            <person name="Deng P."/>
            <person name="Jia W."/>
            <person name="Huang R."/>
            <person name="Zhang M."/>
            <person name="Sun Y."/>
            <person name="Hu J."/>
            <person name="Fu X."/>
            <person name="Schnable P.S."/>
            <person name="Li F."/>
            <person name="Zhang H."/>
            <person name="Feng B."/>
            <person name="Zhu X."/>
            <person name="Liu R."/>
            <person name="Schnable J.C."/>
            <person name="Zhu J.-K."/>
            <person name="Zhang H."/>
        </authorList>
    </citation>
    <scope>NUCLEOTIDE SEQUENCE [LARGE SCALE GENOMIC DNA]</scope>
</reference>
<comment type="caution">
    <text evidence="2">The sequence shown here is derived from an EMBL/GenBank/DDBJ whole genome shotgun (WGS) entry which is preliminary data.</text>
</comment>
<feature type="region of interest" description="Disordered" evidence="1">
    <location>
        <begin position="71"/>
        <end position="92"/>
    </location>
</feature>
<feature type="region of interest" description="Disordered" evidence="1">
    <location>
        <begin position="118"/>
        <end position="243"/>
    </location>
</feature>
<feature type="compositionally biased region" description="Low complexity" evidence="1">
    <location>
        <begin position="165"/>
        <end position="183"/>
    </location>
</feature>
<name>A0A3L6TRY4_PANMI</name>
<dbReference type="AlphaFoldDB" id="A0A3L6TRY4"/>
<dbReference type="Proteomes" id="UP000275267">
    <property type="component" value="Unassembled WGS sequence"/>
</dbReference>
<organism evidence="2 3">
    <name type="scientific">Panicum miliaceum</name>
    <name type="common">Proso millet</name>
    <name type="synonym">Broomcorn millet</name>
    <dbReference type="NCBI Taxonomy" id="4540"/>
    <lineage>
        <taxon>Eukaryota</taxon>
        <taxon>Viridiplantae</taxon>
        <taxon>Streptophyta</taxon>
        <taxon>Embryophyta</taxon>
        <taxon>Tracheophyta</taxon>
        <taxon>Spermatophyta</taxon>
        <taxon>Magnoliopsida</taxon>
        <taxon>Liliopsida</taxon>
        <taxon>Poales</taxon>
        <taxon>Poaceae</taxon>
        <taxon>PACMAD clade</taxon>
        <taxon>Panicoideae</taxon>
        <taxon>Panicodae</taxon>
        <taxon>Paniceae</taxon>
        <taxon>Panicinae</taxon>
        <taxon>Panicum</taxon>
        <taxon>Panicum sect. Panicum</taxon>
    </lineage>
</organism>
<protein>
    <submittedName>
        <fullName evidence="2">Uncharacterized protein</fullName>
    </submittedName>
</protein>
<evidence type="ECO:0000313" key="3">
    <source>
        <dbReference type="Proteomes" id="UP000275267"/>
    </source>
</evidence>
<gene>
    <name evidence="2" type="ORF">C2845_PM01G45040</name>
</gene>
<evidence type="ECO:0000256" key="1">
    <source>
        <dbReference type="SAM" id="MobiDB-lite"/>
    </source>
</evidence>
<proteinExistence type="predicted"/>
<evidence type="ECO:0000313" key="2">
    <source>
        <dbReference type="EMBL" id="RLN43029.1"/>
    </source>
</evidence>
<dbReference type="EMBL" id="PQIB02000001">
    <property type="protein sequence ID" value="RLN43029.1"/>
    <property type="molecule type" value="Genomic_DNA"/>
</dbReference>